<keyword evidence="3" id="KW-1185">Reference proteome</keyword>
<dbReference type="PANTHER" id="PTHR36195">
    <property type="entry name" value="DOMAIN PROTEIN, PUTATIVE (AFU_ORTHOLOGUE AFUA_5G01990)-RELATED-RELATED"/>
    <property type="match status" value="1"/>
</dbReference>
<sequence length="179" mass="20187">MRRLLSKWFAWASLGLVTSGLAGQILVVNQCPYSIYLKSVQDVESGLYVLSENGRFAQDYQFKTRIVDSVEVAVGVSVKIAKSPQLFPQTQFEYTYDPRLAPQFDLYYDISNVNDTIPWQFSDYGLCVLPSSCACTPIVCPPQNLTCSMAYNQPFDDWATHGCYSNINLTLNLCYSRAQ</sequence>
<gene>
    <name evidence="2" type="ORF">NKR23_g9008</name>
</gene>
<accession>A0AA38RRN5</accession>
<dbReference type="Pfam" id="PF04681">
    <property type="entry name" value="Bys1"/>
    <property type="match status" value="1"/>
</dbReference>
<feature type="chain" id="PRO_5041385519" evidence="1">
    <location>
        <begin position="23"/>
        <end position="179"/>
    </location>
</feature>
<dbReference type="PANTHER" id="PTHR36195:SF4">
    <property type="entry name" value="DOMAIN PROTEIN, PUTATIVE (AFU_ORTHOLOGUE AFUA_5G01990)-RELATED"/>
    <property type="match status" value="1"/>
</dbReference>
<evidence type="ECO:0000313" key="3">
    <source>
        <dbReference type="Proteomes" id="UP001174694"/>
    </source>
</evidence>
<dbReference type="EMBL" id="JANBVO010000033">
    <property type="protein sequence ID" value="KAJ9137692.1"/>
    <property type="molecule type" value="Genomic_DNA"/>
</dbReference>
<comment type="caution">
    <text evidence="2">The sequence shown here is derived from an EMBL/GenBank/DDBJ whole genome shotgun (WGS) entry which is preliminary data.</text>
</comment>
<feature type="signal peptide" evidence="1">
    <location>
        <begin position="1"/>
        <end position="22"/>
    </location>
</feature>
<dbReference type="Proteomes" id="UP001174694">
    <property type="component" value="Unassembled WGS sequence"/>
</dbReference>
<evidence type="ECO:0000313" key="2">
    <source>
        <dbReference type="EMBL" id="KAJ9137692.1"/>
    </source>
</evidence>
<evidence type="ECO:0000256" key="1">
    <source>
        <dbReference type="SAM" id="SignalP"/>
    </source>
</evidence>
<dbReference type="InterPro" id="IPR006771">
    <property type="entry name" value="CetA-like"/>
</dbReference>
<proteinExistence type="predicted"/>
<organism evidence="2 3">
    <name type="scientific">Pleurostoma richardsiae</name>
    <dbReference type="NCBI Taxonomy" id="41990"/>
    <lineage>
        <taxon>Eukaryota</taxon>
        <taxon>Fungi</taxon>
        <taxon>Dikarya</taxon>
        <taxon>Ascomycota</taxon>
        <taxon>Pezizomycotina</taxon>
        <taxon>Sordariomycetes</taxon>
        <taxon>Sordariomycetidae</taxon>
        <taxon>Calosphaeriales</taxon>
        <taxon>Pleurostomataceae</taxon>
        <taxon>Pleurostoma</taxon>
    </lineage>
</organism>
<dbReference type="AlphaFoldDB" id="A0AA38RRN5"/>
<name>A0AA38RRN5_9PEZI</name>
<keyword evidence="1" id="KW-0732">Signal</keyword>
<protein>
    <submittedName>
        <fullName evidence="2">Uncharacterized protein</fullName>
    </submittedName>
</protein>
<reference evidence="2" key="1">
    <citation type="submission" date="2022-07" db="EMBL/GenBank/DDBJ databases">
        <title>Fungi with potential for degradation of polypropylene.</title>
        <authorList>
            <person name="Gostincar C."/>
        </authorList>
    </citation>
    <scope>NUCLEOTIDE SEQUENCE</scope>
    <source>
        <strain evidence="2">EXF-13308</strain>
    </source>
</reference>